<dbReference type="AlphaFoldDB" id="A0A1E3UHD1"/>
<proteinExistence type="predicted"/>
<reference evidence="1 3" key="2">
    <citation type="submission" date="2016-08" db="EMBL/GenBank/DDBJ databases">
        <authorList>
            <person name="Seilhamer J.J."/>
        </authorList>
    </citation>
    <scope>NUCLEOTIDE SEQUENCE [LARGE SCALE GENOMIC DNA]</scope>
    <source>
        <strain evidence="1 3">NML150140-1</strain>
    </source>
</reference>
<organism evidence="1 3">
    <name type="scientific">Eisenbergiella tayi</name>
    <dbReference type="NCBI Taxonomy" id="1432052"/>
    <lineage>
        <taxon>Bacteria</taxon>
        <taxon>Bacillati</taxon>
        <taxon>Bacillota</taxon>
        <taxon>Clostridia</taxon>
        <taxon>Lachnospirales</taxon>
        <taxon>Lachnospiraceae</taxon>
        <taxon>Eisenbergiella</taxon>
    </lineage>
</organism>
<name>A0A1E3UHD1_9FIRM</name>
<evidence type="ECO:0000313" key="2">
    <source>
        <dbReference type="EMBL" id="ODR54436.1"/>
    </source>
</evidence>
<evidence type="ECO:0000313" key="1">
    <source>
        <dbReference type="EMBL" id="ODR51294.1"/>
    </source>
</evidence>
<evidence type="ECO:0000313" key="3">
    <source>
        <dbReference type="Proteomes" id="UP000094271"/>
    </source>
</evidence>
<comment type="caution">
    <text evidence="1">The sequence shown here is derived from an EMBL/GenBank/DDBJ whole genome shotgun (WGS) entry which is preliminary data.</text>
</comment>
<dbReference type="Proteomes" id="UP000094869">
    <property type="component" value="Unassembled WGS sequence"/>
</dbReference>
<evidence type="ECO:0000313" key="4">
    <source>
        <dbReference type="Proteomes" id="UP000094869"/>
    </source>
</evidence>
<gene>
    <name evidence="1" type="ORF">BEI59_13595</name>
    <name evidence="2" type="ORF">BEI63_15825</name>
</gene>
<sequence>MTVCSRDKKLQNIYINKKEAWGVNWFLLSFGYSLPPSRLPMACAPGGPLYSQEQTKKGAVSNNFDSILRCQRG</sequence>
<keyword evidence="4" id="KW-1185">Reference proteome</keyword>
<dbReference type="Proteomes" id="UP000094271">
    <property type="component" value="Unassembled WGS sequence"/>
</dbReference>
<dbReference type="EMBL" id="MEHD01000025">
    <property type="protein sequence ID" value="ODR54436.1"/>
    <property type="molecule type" value="Genomic_DNA"/>
</dbReference>
<accession>A0A1E3UHD1</accession>
<protein>
    <submittedName>
        <fullName evidence="1">Uncharacterized protein</fullName>
    </submittedName>
</protein>
<dbReference type="EMBL" id="MEHA01000009">
    <property type="protein sequence ID" value="ODR51294.1"/>
    <property type="molecule type" value="Genomic_DNA"/>
</dbReference>
<reference evidence="2 4" key="1">
    <citation type="submission" date="2016-08" db="EMBL/GenBank/DDBJ databases">
        <title>Characterization of Isolates of Eisenbergiella tayi Derived from Blood Cultures, Using Whole Genome Sequencing.</title>
        <authorList>
            <person name="Bernier A.-M."/>
            <person name="Burdz T."/>
            <person name="Wiebe D."/>
            <person name="Bernard K."/>
        </authorList>
    </citation>
    <scope>NUCLEOTIDE SEQUENCE [LARGE SCALE GENOMIC DNA]</scope>
    <source>
        <strain evidence="2 4">NML120146</strain>
    </source>
</reference>